<gene>
    <name evidence="9" type="ORF">SAMN06265376_102145</name>
</gene>
<dbReference type="RefSeq" id="WP_229746865.1">
    <property type="nucleotide sequence ID" value="NZ_BMEP01000001.1"/>
</dbReference>
<dbReference type="EMBL" id="FZNY01000002">
    <property type="protein sequence ID" value="SNR71583.1"/>
    <property type="molecule type" value="Genomic_DNA"/>
</dbReference>
<dbReference type="PANTHER" id="PTHR11705:SF143">
    <property type="entry name" value="SLL0236 PROTEIN"/>
    <property type="match status" value="1"/>
</dbReference>
<dbReference type="SUPFAM" id="SSF53187">
    <property type="entry name" value="Zn-dependent exopeptidases"/>
    <property type="match status" value="1"/>
</dbReference>
<dbReference type="GO" id="GO:0006508">
    <property type="term" value="P:proteolysis"/>
    <property type="evidence" value="ECO:0007669"/>
    <property type="project" value="UniProtKB-KW"/>
</dbReference>
<evidence type="ECO:0000256" key="6">
    <source>
        <dbReference type="ARBA" id="ARBA00023049"/>
    </source>
</evidence>
<evidence type="ECO:0000313" key="10">
    <source>
        <dbReference type="Proteomes" id="UP000198379"/>
    </source>
</evidence>
<keyword evidence="10" id="KW-1185">Reference proteome</keyword>
<keyword evidence="4" id="KW-0378">Hydrolase</keyword>
<evidence type="ECO:0000256" key="7">
    <source>
        <dbReference type="PROSITE-ProRule" id="PRU01379"/>
    </source>
</evidence>
<accession>A0A238YLU0</accession>
<dbReference type="PANTHER" id="PTHR11705">
    <property type="entry name" value="PROTEASE FAMILY M14 CARBOXYPEPTIDASE A,B"/>
    <property type="match status" value="1"/>
</dbReference>
<dbReference type="Gene3D" id="3.40.630.10">
    <property type="entry name" value="Zn peptidases"/>
    <property type="match status" value="1"/>
</dbReference>
<evidence type="ECO:0000256" key="1">
    <source>
        <dbReference type="ARBA" id="ARBA00001947"/>
    </source>
</evidence>
<dbReference type="GO" id="GO:0008270">
    <property type="term" value="F:zinc ion binding"/>
    <property type="evidence" value="ECO:0007669"/>
    <property type="project" value="InterPro"/>
</dbReference>
<sequence length="373" mass="42792">METLLNWHKKNHEKQLFGRYIHLESIRELLDKLPSEFEVKQRGLSVEKRPIHTVTIGTGKIKILLWSQMHGNESTTTKAVFDLFNAFQTTDQLPLFDTILSSCTLCFIPILNPDGAHGYTRINANNVDLNRDAQNKSQPESRLLWDIYKDFAPDFCFNLHGQRTIYGFEDTGKPSILSFLAPSADEERSITLSRKRSMQVITHMYNTLSPYLSKNIGLYDDGFNHNCTGDTFQADGTPTILFEAGHYPNDYDREITRQFMFIAIITAIENTFNNTVFDETLYFNIPEHQKCYCDILFKNSLDGDIGILYVEKLTSDKIKFIPEFASKEATSSMFGHRVIDVSGLKIKKLLQENVIGKPDIRHLIIDEQLTITL</sequence>
<proteinExistence type="inferred from homology"/>
<dbReference type="Proteomes" id="UP000198379">
    <property type="component" value="Unassembled WGS sequence"/>
</dbReference>
<dbReference type="Pfam" id="PF00246">
    <property type="entry name" value="Peptidase_M14"/>
    <property type="match status" value="1"/>
</dbReference>
<evidence type="ECO:0000256" key="2">
    <source>
        <dbReference type="ARBA" id="ARBA00005988"/>
    </source>
</evidence>
<dbReference type="AlphaFoldDB" id="A0A238YLU0"/>
<evidence type="ECO:0000256" key="4">
    <source>
        <dbReference type="ARBA" id="ARBA00022801"/>
    </source>
</evidence>
<evidence type="ECO:0000259" key="8">
    <source>
        <dbReference type="PROSITE" id="PS52035"/>
    </source>
</evidence>
<protein>
    <submittedName>
        <fullName evidence="9">Zinc carboxypeptidase</fullName>
    </submittedName>
</protein>
<comment type="caution">
    <text evidence="7">Lacks conserved residue(s) required for the propagation of feature annotation.</text>
</comment>
<name>A0A238YLU0_9FLAO</name>
<reference evidence="9 10" key="1">
    <citation type="submission" date="2017-06" db="EMBL/GenBank/DDBJ databases">
        <authorList>
            <person name="Kim H.J."/>
            <person name="Triplett B.A."/>
        </authorList>
    </citation>
    <scope>NUCLEOTIDE SEQUENCE [LARGE SCALE GENOMIC DNA]</scope>
    <source>
        <strain evidence="9 10">DSM 25597</strain>
    </source>
</reference>
<feature type="domain" description="Peptidase M14" evidence="8">
    <location>
        <begin position="13"/>
        <end position="271"/>
    </location>
</feature>
<dbReference type="PROSITE" id="PS52035">
    <property type="entry name" value="PEPTIDASE_M14"/>
    <property type="match status" value="1"/>
</dbReference>
<keyword evidence="6" id="KW-0482">Metalloprotease</keyword>
<comment type="similarity">
    <text evidence="2 7">Belongs to the peptidase M14 family.</text>
</comment>
<evidence type="ECO:0000256" key="3">
    <source>
        <dbReference type="ARBA" id="ARBA00022670"/>
    </source>
</evidence>
<dbReference type="GO" id="GO:0005615">
    <property type="term" value="C:extracellular space"/>
    <property type="evidence" value="ECO:0007669"/>
    <property type="project" value="TreeGrafter"/>
</dbReference>
<comment type="cofactor">
    <cofactor evidence="1">
        <name>Zn(2+)</name>
        <dbReference type="ChEBI" id="CHEBI:29105"/>
    </cofactor>
</comment>
<keyword evidence="3" id="KW-0645">Protease</keyword>
<dbReference type="SMART" id="SM00631">
    <property type="entry name" value="Zn_pept"/>
    <property type="match status" value="1"/>
</dbReference>
<evidence type="ECO:0000256" key="5">
    <source>
        <dbReference type="ARBA" id="ARBA00022833"/>
    </source>
</evidence>
<evidence type="ECO:0000313" key="9">
    <source>
        <dbReference type="EMBL" id="SNR71583.1"/>
    </source>
</evidence>
<dbReference type="GO" id="GO:0004181">
    <property type="term" value="F:metallocarboxypeptidase activity"/>
    <property type="evidence" value="ECO:0007669"/>
    <property type="project" value="InterPro"/>
</dbReference>
<dbReference type="InterPro" id="IPR000834">
    <property type="entry name" value="Peptidase_M14"/>
</dbReference>
<keyword evidence="5" id="KW-0862">Zinc</keyword>
<organism evidence="9 10">
    <name type="scientific">Dokdonia pacifica</name>
    <dbReference type="NCBI Taxonomy" id="1627892"/>
    <lineage>
        <taxon>Bacteria</taxon>
        <taxon>Pseudomonadati</taxon>
        <taxon>Bacteroidota</taxon>
        <taxon>Flavobacteriia</taxon>
        <taxon>Flavobacteriales</taxon>
        <taxon>Flavobacteriaceae</taxon>
        <taxon>Dokdonia</taxon>
    </lineage>
</organism>
<keyword evidence="9" id="KW-0121">Carboxypeptidase</keyword>